<evidence type="ECO:0000256" key="5">
    <source>
        <dbReference type="ARBA" id="ARBA00022729"/>
    </source>
</evidence>
<evidence type="ECO:0000256" key="7">
    <source>
        <dbReference type="SAM" id="SignalP"/>
    </source>
</evidence>
<dbReference type="Ensembl" id="ENSAPET00000000093.1">
    <property type="protein sequence ID" value="ENSAPEP00000000091.1"/>
    <property type="gene ID" value="ENSAPEG00000000065.1"/>
</dbReference>
<comment type="similarity">
    <text evidence="2">Belongs to the IL-17 family.</text>
</comment>
<dbReference type="GO" id="GO:0005125">
    <property type="term" value="F:cytokine activity"/>
    <property type="evidence" value="ECO:0007669"/>
    <property type="project" value="UniProtKB-KW"/>
</dbReference>
<evidence type="ECO:0000256" key="2">
    <source>
        <dbReference type="ARBA" id="ARBA00007236"/>
    </source>
</evidence>
<evidence type="ECO:0000313" key="9">
    <source>
        <dbReference type="Proteomes" id="UP000265080"/>
    </source>
</evidence>
<dbReference type="Pfam" id="PF06083">
    <property type="entry name" value="IL17"/>
    <property type="match status" value="1"/>
</dbReference>
<name>A0A3P8RJ39_AMPPE</name>
<dbReference type="AlphaFoldDB" id="A0A3P8RJ39"/>
<evidence type="ECO:0000256" key="4">
    <source>
        <dbReference type="ARBA" id="ARBA00022525"/>
    </source>
</evidence>
<dbReference type="Ensembl" id="ENSAPET00000000072.1">
    <property type="protein sequence ID" value="ENSAPEP00000000072.1"/>
    <property type="gene ID" value="ENSAPEG00000000048.1"/>
</dbReference>
<evidence type="ECO:0000313" key="8">
    <source>
        <dbReference type="Ensembl" id="ENSAPEP00000000072.1"/>
    </source>
</evidence>
<proteinExistence type="inferred from homology"/>
<evidence type="ECO:0000256" key="3">
    <source>
        <dbReference type="ARBA" id="ARBA00022514"/>
    </source>
</evidence>
<dbReference type="OMA" id="PWTYNIS"/>
<keyword evidence="5 7" id="KW-0732">Signal</keyword>
<keyword evidence="4" id="KW-0964">Secreted</keyword>
<dbReference type="GeneTree" id="ENSGT00940000156618"/>
<dbReference type="Gene3D" id="2.10.90.10">
    <property type="entry name" value="Cystine-knot cytokines"/>
    <property type="match status" value="1"/>
</dbReference>
<dbReference type="Proteomes" id="UP000265080">
    <property type="component" value="Chromosome 1"/>
</dbReference>
<dbReference type="InterPro" id="IPR029034">
    <property type="entry name" value="Cystine-knot_cytokine"/>
</dbReference>
<organism evidence="8 9">
    <name type="scientific">Amphiprion percula</name>
    <name type="common">Orange clownfish</name>
    <name type="synonym">Lutjanus percula</name>
    <dbReference type="NCBI Taxonomy" id="161767"/>
    <lineage>
        <taxon>Eukaryota</taxon>
        <taxon>Metazoa</taxon>
        <taxon>Chordata</taxon>
        <taxon>Craniata</taxon>
        <taxon>Vertebrata</taxon>
        <taxon>Euteleostomi</taxon>
        <taxon>Actinopterygii</taxon>
        <taxon>Neopterygii</taxon>
        <taxon>Teleostei</taxon>
        <taxon>Neoteleostei</taxon>
        <taxon>Acanthomorphata</taxon>
        <taxon>Ovalentaria</taxon>
        <taxon>Pomacentridae</taxon>
        <taxon>Amphiprion</taxon>
    </lineage>
</organism>
<evidence type="ECO:0000256" key="1">
    <source>
        <dbReference type="ARBA" id="ARBA00004613"/>
    </source>
</evidence>
<dbReference type="GO" id="GO:0006954">
    <property type="term" value="P:inflammatory response"/>
    <property type="evidence" value="ECO:0007669"/>
    <property type="project" value="InterPro"/>
</dbReference>
<protein>
    <submittedName>
        <fullName evidence="8">Interleukin 17a/f1</fullName>
    </submittedName>
</protein>
<comment type="subcellular location">
    <subcellularLocation>
        <location evidence="1">Secreted</location>
    </subcellularLocation>
</comment>
<dbReference type="STRING" id="161767.ENSAPEP00000000072"/>
<dbReference type="InterPro" id="IPR010345">
    <property type="entry name" value="IL-17_fam"/>
</dbReference>
<accession>A0A3P8RJ39</accession>
<dbReference type="PRINTS" id="PR01932">
    <property type="entry name" value="INTRLEUKIN17"/>
</dbReference>
<keyword evidence="9" id="KW-1185">Reference proteome</keyword>
<feature type="chain" id="PRO_5044596799" evidence="7">
    <location>
        <begin position="31"/>
        <end position="160"/>
    </location>
</feature>
<dbReference type="SUPFAM" id="SSF57501">
    <property type="entry name" value="Cystine-knot cytokines"/>
    <property type="match status" value="1"/>
</dbReference>
<keyword evidence="3" id="KW-0202">Cytokine</keyword>
<evidence type="ECO:0000256" key="6">
    <source>
        <dbReference type="SAM" id="MobiDB-lite"/>
    </source>
</evidence>
<reference evidence="8 9" key="1">
    <citation type="submission" date="2018-03" db="EMBL/GenBank/DDBJ databases">
        <title>Finding Nemo's genes: A chromosome-scale reference assembly of the genome of the orange clownfish Amphiprion percula.</title>
        <authorList>
            <person name="Lehmann R."/>
        </authorList>
    </citation>
    <scope>NUCLEOTIDE SEQUENCE</scope>
</reference>
<dbReference type="GO" id="GO:0005615">
    <property type="term" value="C:extracellular space"/>
    <property type="evidence" value="ECO:0007669"/>
    <property type="project" value="UniProtKB-KW"/>
</dbReference>
<reference evidence="8" key="2">
    <citation type="submission" date="2025-05" db="UniProtKB">
        <authorList>
            <consortium name="Ensembl"/>
        </authorList>
    </citation>
    <scope>IDENTIFICATION</scope>
</reference>
<feature type="region of interest" description="Disordered" evidence="6">
    <location>
        <begin position="31"/>
        <end position="51"/>
    </location>
</feature>
<dbReference type="InterPro" id="IPR020440">
    <property type="entry name" value="IL-17_chr"/>
</dbReference>
<sequence length="160" mass="17867">MFSAADSSRATAVVMATMMTLMMMMPEVNAMPKASKTHRKSSDGAPPETVPLKLDSNTLVLSGNIRVLANDSISPWTYNVSSDDSLFPPVLSEARCLLKGCLDRHGREDQNLESRPIMHQLMMLRRIRSTGAEPSYHYRLEFRRIAVGCTCVRHAVVEQQ</sequence>
<feature type="signal peptide" evidence="7">
    <location>
        <begin position="1"/>
        <end position="30"/>
    </location>
</feature>